<dbReference type="InterPro" id="IPR036186">
    <property type="entry name" value="Serpin_sf"/>
</dbReference>
<dbReference type="KEGG" id="goe:100903617"/>
<dbReference type="Pfam" id="PF00079">
    <property type="entry name" value="Serpin"/>
    <property type="match status" value="2"/>
</dbReference>
<protein>
    <submittedName>
        <fullName evidence="8">Serpin-Z7-like</fullName>
    </submittedName>
</protein>
<evidence type="ECO:0000256" key="5">
    <source>
        <dbReference type="RuleBase" id="RU000411"/>
    </source>
</evidence>
<feature type="domain" description="Serpin" evidence="6">
    <location>
        <begin position="7"/>
        <end position="268"/>
    </location>
</feature>
<evidence type="ECO:0000313" key="7">
    <source>
        <dbReference type="Proteomes" id="UP000694867"/>
    </source>
</evidence>
<dbReference type="InterPro" id="IPR042185">
    <property type="entry name" value="Serpin_sf_2"/>
</dbReference>
<evidence type="ECO:0000256" key="3">
    <source>
        <dbReference type="ARBA" id="ARBA00022900"/>
    </source>
</evidence>
<keyword evidence="7" id="KW-1185">Reference proteome</keyword>
<evidence type="ECO:0000256" key="1">
    <source>
        <dbReference type="ARBA" id="ARBA00009500"/>
    </source>
</evidence>
<keyword evidence="4" id="KW-0325">Glycoprotein</keyword>
<reference evidence="8" key="1">
    <citation type="submission" date="2025-08" db="UniProtKB">
        <authorList>
            <consortium name="RefSeq"/>
        </authorList>
    </citation>
    <scope>IDENTIFICATION</scope>
</reference>
<dbReference type="PANTHER" id="PTHR11461">
    <property type="entry name" value="SERINE PROTEASE INHIBITOR, SERPIN"/>
    <property type="match status" value="1"/>
</dbReference>
<dbReference type="RefSeq" id="XP_003745401.1">
    <property type="nucleotide sequence ID" value="XM_003745353.1"/>
</dbReference>
<dbReference type="PANTHER" id="PTHR11461:SF211">
    <property type="entry name" value="GH10112P-RELATED"/>
    <property type="match status" value="1"/>
</dbReference>
<evidence type="ECO:0000256" key="4">
    <source>
        <dbReference type="ARBA" id="ARBA00023180"/>
    </source>
</evidence>
<dbReference type="SMART" id="SM00093">
    <property type="entry name" value="SERPIN"/>
    <property type="match status" value="1"/>
</dbReference>
<keyword evidence="2" id="KW-0646">Protease inhibitor</keyword>
<dbReference type="Proteomes" id="UP000694867">
    <property type="component" value="Unplaced"/>
</dbReference>
<dbReference type="GO" id="GO:0005615">
    <property type="term" value="C:extracellular space"/>
    <property type="evidence" value="ECO:0007669"/>
    <property type="project" value="InterPro"/>
</dbReference>
<proteinExistence type="inferred from homology"/>
<dbReference type="InterPro" id="IPR042178">
    <property type="entry name" value="Serpin_sf_1"/>
</dbReference>
<dbReference type="GeneID" id="100903617"/>
<dbReference type="Gene3D" id="3.30.497.10">
    <property type="entry name" value="Antithrombin, subunit I, domain 2"/>
    <property type="match status" value="2"/>
</dbReference>
<sequence length="280" mass="30722">MEAALPLDLLDHCRIFRGYGASLAHFTTLSNSNNKGSRISVANRLFVDKMISYKPTYAKEVLITFRASALNVDFERTSARVTEEIDRFVKNKSFGLIPQVLSEPLDRSTILTLVNCLHFKGSWDKKFVKPPSGLSQNIDRLRSHCGLTPSKATGMNFKGLMPYASNENNPERTSMTIVMPDAIFASGITSGMKNHFAGLLADLSSKVKISKTAHQAKIQVDEQGTEASKASGVVVAPKGTAPVQSFINLVIDRPFLAFIMLYDRCSDDPLPLSSAVLNHV</sequence>
<evidence type="ECO:0000313" key="8">
    <source>
        <dbReference type="RefSeq" id="XP_003745401.1"/>
    </source>
</evidence>
<gene>
    <name evidence="8" type="primary">LOC100903617</name>
</gene>
<dbReference type="AlphaFoldDB" id="A0AAJ6QVP2"/>
<evidence type="ECO:0000256" key="2">
    <source>
        <dbReference type="ARBA" id="ARBA00022690"/>
    </source>
</evidence>
<comment type="similarity">
    <text evidence="1 5">Belongs to the serpin family.</text>
</comment>
<dbReference type="SUPFAM" id="SSF56574">
    <property type="entry name" value="Serpins"/>
    <property type="match status" value="1"/>
</dbReference>
<dbReference type="InterPro" id="IPR023796">
    <property type="entry name" value="Serpin_dom"/>
</dbReference>
<evidence type="ECO:0000259" key="6">
    <source>
        <dbReference type="SMART" id="SM00093"/>
    </source>
</evidence>
<dbReference type="Gene3D" id="2.30.39.10">
    <property type="entry name" value="Alpha-1-antitrypsin, domain 1"/>
    <property type="match status" value="1"/>
</dbReference>
<keyword evidence="3" id="KW-0722">Serine protease inhibitor</keyword>
<dbReference type="InterPro" id="IPR000215">
    <property type="entry name" value="Serpin_fam"/>
</dbReference>
<accession>A0AAJ6QVP2</accession>
<organism evidence="7 8">
    <name type="scientific">Galendromus occidentalis</name>
    <name type="common">western predatory mite</name>
    <dbReference type="NCBI Taxonomy" id="34638"/>
    <lineage>
        <taxon>Eukaryota</taxon>
        <taxon>Metazoa</taxon>
        <taxon>Ecdysozoa</taxon>
        <taxon>Arthropoda</taxon>
        <taxon>Chelicerata</taxon>
        <taxon>Arachnida</taxon>
        <taxon>Acari</taxon>
        <taxon>Parasitiformes</taxon>
        <taxon>Mesostigmata</taxon>
        <taxon>Gamasina</taxon>
        <taxon>Phytoseioidea</taxon>
        <taxon>Phytoseiidae</taxon>
        <taxon>Typhlodrominae</taxon>
        <taxon>Galendromus</taxon>
    </lineage>
</organism>
<dbReference type="GO" id="GO:0004867">
    <property type="term" value="F:serine-type endopeptidase inhibitor activity"/>
    <property type="evidence" value="ECO:0007669"/>
    <property type="project" value="UniProtKB-KW"/>
</dbReference>
<name>A0AAJ6QVP2_9ACAR</name>